<keyword evidence="10" id="KW-1185">Reference proteome</keyword>
<dbReference type="InterPro" id="IPR005828">
    <property type="entry name" value="MFS_sugar_transport-like"/>
</dbReference>
<dbReference type="SUPFAM" id="SSF103473">
    <property type="entry name" value="MFS general substrate transporter"/>
    <property type="match status" value="1"/>
</dbReference>
<keyword evidence="4 7" id="KW-0812">Transmembrane</keyword>
<evidence type="ECO:0000256" key="7">
    <source>
        <dbReference type="SAM" id="Phobius"/>
    </source>
</evidence>
<gene>
    <name evidence="9" type="ORF">K5I29_05620</name>
</gene>
<dbReference type="InterPro" id="IPR020846">
    <property type="entry name" value="MFS_dom"/>
</dbReference>
<feature type="transmembrane region" description="Helical" evidence="7">
    <location>
        <begin position="20"/>
        <end position="49"/>
    </location>
</feature>
<keyword evidence="5 7" id="KW-1133">Transmembrane helix</keyword>
<feature type="transmembrane region" description="Helical" evidence="7">
    <location>
        <begin position="142"/>
        <end position="169"/>
    </location>
</feature>
<name>A0ABY6M1E5_9FLAO</name>
<organism evidence="9 10">
    <name type="scientific">Flavobacterium agricola</name>
    <dbReference type="NCBI Taxonomy" id="2870839"/>
    <lineage>
        <taxon>Bacteria</taxon>
        <taxon>Pseudomonadati</taxon>
        <taxon>Bacteroidota</taxon>
        <taxon>Flavobacteriia</taxon>
        <taxon>Flavobacteriales</taxon>
        <taxon>Flavobacteriaceae</taxon>
        <taxon>Flavobacterium</taxon>
    </lineage>
</organism>
<feature type="transmembrane region" description="Helical" evidence="7">
    <location>
        <begin position="83"/>
        <end position="104"/>
    </location>
</feature>
<dbReference type="PROSITE" id="PS50850">
    <property type="entry name" value="MFS"/>
    <property type="match status" value="1"/>
</dbReference>
<feature type="transmembrane region" description="Helical" evidence="7">
    <location>
        <begin position="55"/>
        <end position="76"/>
    </location>
</feature>
<feature type="transmembrane region" description="Helical" evidence="7">
    <location>
        <begin position="394"/>
        <end position="419"/>
    </location>
</feature>
<dbReference type="Gene3D" id="1.20.1250.20">
    <property type="entry name" value="MFS general substrate transporter like domains"/>
    <property type="match status" value="1"/>
</dbReference>
<feature type="domain" description="Major facilitator superfamily (MFS) profile" evidence="8">
    <location>
        <begin position="1"/>
        <end position="449"/>
    </location>
</feature>
<feature type="transmembrane region" description="Helical" evidence="7">
    <location>
        <begin position="425"/>
        <end position="445"/>
    </location>
</feature>
<comment type="similarity">
    <text evidence="2">Belongs to the major facilitator superfamily. Sugar transporter (TC 2.A.1.1) family.</text>
</comment>
<evidence type="ECO:0000313" key="9">
    <source>
        <dbReference type="EMBL" id="UYW02373.1"/>
    </source>
</evidence>
<evidence type="ECO:0000259" key="8">
    <source>
        <dbReference type="PROSITE" id="PS50850"/>
    </source>
</evidence>
<dbReference type="PANTHER" id="PTHR23511">
    <property type="entry name" value="SYNAPTIC VESICLE GLYCOPROTEIN 2"/>
    <property type="match status" value="1"/>
</dbReference>
<accession>A0ABY6M1E5</accession>
<comment type="subcellular location">
    <subcellularLocation>
        <location evidence="1">Membrane</location>
        <topology evidence="1">Multi-pass membrane protein</topology>
    </subcellularLocation>
</comment>
<sequence length="455" mass="49380">MDTKVVDMNTMPLTWQHIKVFTISSLGQALGSGLATLIGIIIPMIQIIAHPQLTSLQQGLISCMSLLGIMVGSSVFGNLSDRYGYLTLFRICPALIVLASLFAYYTDGPLSLAIGLFVMGLGIGGEYSIGSDYISEIMPKKWQLLMVGAAKATAAIGSILVAVLSYFLLIKWNNAHEWYNLLLIIAAIAALMLFLRLRFKQSPGWLIARGRYDEAEKSVQFFLGKNVTIGTVKNTPPKEPAKSLSLKEFIKQGNTKKIIFSGVPWACEGLGVYGIGIFLPILVMSLGLESASSNSFEQIINSIEITTYINVFILIGFVIGLLIVNKTYHVKTQALGFVFAALGLLILLVGYLLKLPNWVSILGFLVFEICLNAGPHLLTFIIPQQIYPIEDRGTGVGLAASIGKMGGVVGVFFIPLLLSWGGPKLVLIVSIVVMLLGGLVTYLYGKQVLPRQEAE</sequence>
<feature type="transmembrane region" description="Helical" evidence="7">
    <location>
        <begin position="181"/>
        <end position="199"/>
    </location>
</feature>
<feature type="transmembrane region" description="Helical" evidence="7">
    <location>
        <begin position="305"/>
        <end position="323"/>
    </location>
</feature>
<dbReference type="InterPro" id="IPR036259">
    <property type="entry name" value="MFS_trans_sf"/>
</dbReference>
<feature type="transmembrane region" description="Helical" evidence="7">
    <location>
        <begin position="110"/>
        <end position="130"/>
    </location>
</feature>
<dbReference type="PANTHER" id="PTHR23511:SF34">
    <property type="entry name" value="SYNAPTIC VESICLE GLYCOPROTEIN 2"/>
    <property type="match status" value="1"/>
</dbReference>
<evidence type="ECO:0000256" key="5">
    <source>
        <dbReference type="ARBA" id="ARBA00022989"/>
    </source>
</evidence>
<evidence type="ECO:0000256" key="3">
    <source>
        <dbReference type="ARBA" id="ARBA00022448"/>
    </source>
</evidence>
<evidence type="ECO:0000256" key="2">
    <source>
        <dbReference type="ARBA" id="ARBA00010992"/>
    </source>
</evidence>
<evidence type="ECO:0000256" key="4">
    <source>
        <dbReference type="ARBA" id="ARBA00022692"/>
    </source>
</evidence>
<dbReference type="RefSeq" id="WP_264434923.1">
    <property type="nucleotide sequence ID" value="NZ_CP081495.1"/>
</dbReference>
<dbReference type="Proteomes" id="UP001163328">
    <property type="component" value="Chromosome"/>
</dbReference>
<protein>
    <submittedName>
        <fullName evidence="9">MFS transporter</fullName>
    </submittedName>
</protein>
<proteinExistence type="inferred from homology"/>
<evidence type="ECO:0000256" key="6">
    <source>
        <dbReference type="ARBA" id="ARBA00023136"/>
    </source>
</evidence>
<evidence type="ECO:0000313" key="10">
    <source>
        <dbReference type="Proteomes" id="UP001163328"/>
    </source>
</evidence>
<feature type="transmembrane region" description="Helical" evidence="7">
    <location>
        <begin position="359"/>
        <end position="382"/>
    </location>
</feature>
<dbReference type="Pfam" id="PF00083">
    <property type="entry name" value="Sugar_tr"/>
    <property type="match status" value="1"/>
</dbReference>
<reference evidence="9" key="1">
    <citation type="submission" date="2021-08" db="EMBL/GenBank/DDBJ databases">
        <title>Flavobacterium sp. strain CC-SYL302.</title>
        <authorList>
            <person name="Lin S.-Y."/>
            <person name="Lee T.-H."/>
            <person name="Young C.-C."/>
        </authorList>
    </citation>
    <scope>NUCLEOTIDE SEQUENCE</scope>
    <source>
        <strain evidence="9">CC-SYL302</strain>
    </source>
</reference>
<evidence type="ECO:0000256" key="1">
    <source>
        <dbReference type="ARBA" id="ARBA00004141"/>
    </source>
</evidence>
<feature type="transmembrane region" description="Helical" evidence="7">
    <location>
        <begin position="335"/>
        <end position="353"/>
    </location>
</feature>
<feature type="transmembrane region" description="Helical" evidence="7">
    <location>
        <begin position="258"/>
        <end position="285"/>
    </location>
</feature>
<dbReference type="EMBL" id="CP081495">
    <property type="protein sequence ID" value="UYW02373.1"/>
    <property type="molecule type" value="Genomic_DNA"/>
</dbReference>
<keyword evidence="3" id="KW-0813">Transport</keyword>
<keyword evidence="6 7" id="KW-0472">Membrane</keyword>